<feature type="non-terminal residue" evidence="1">
    <location>
        <position position="155"/>
    </location>
</feature>
<evidence type="ECO:0008006" key="3">
    <source>
        <dbReference type="Google" id="ProtNLM"/>
    </source>
</evidence>
<protein>
    <recommendedName>
        <fullName evidence="3">IPT/TIG domain-containing protein</fullName>
    </recommendedName>
</protein>
<accession>A0AAV5U686</accession>
<evidence type="ECO:0000313" key="1">
    <source>
        <dbReference type="EMBL" id="GMT01902.1"/>
    </source>
</evidence>
<keyword evidence="2" id="KW-1185">Reference proteome</keyword>
<gene>
    <name evidence="1" type="ORF">PENTCL1PPCAC_24076</name>
</gene>
<name>A0AAV5U686_9BILA</name>
<evidence type="ECO:0000313" key="2">
    <source>
        <dbReference type="Proteomes" id="UP001432027"/>
    </source>
</evidence>
<feature type="non-terminal residue" evidence="1">
    <location>
        <position position="1"/>
    </location>
</feature>
<dbReference type="AlphaFoldDB" id="A0AAV5U686"/>
<dbReference type="EMBL" id="BTSX01000005">
    <property type="protein sequence ID" value="GMT01902.1"/>
    <property type="molecule type" value="Genomic_DNA"/>
</dbReference>
<organism evidence="1 2">
    <name type="scientific">Pristionchus entomophagus</name>
    <dbReference type="NCBI Taxonomy" id="358040"/>
    <lineage>
        <taxon>Eukaryota</taxon>
        <taxon>Metazoa</taxon>
        <taxon>Ecdysozoa</taxon>
        <taxon>Nematoda</taxon>
        <taxon>Chromadorea</taxon>
        <taxon>Rhabditida</taxon>
        <taxon>Rhabditina</taxon>
        <taxon>Diplogasteromorpha</taxon>
        <taxon>Diplogasteroidea</taxon>
        <taxon>Neodiplogasteridae</taxon>
        <taxon>Pristionchus</taxon>
    </lineage>
</organism>
<proteinExistence type="predicted"/>
<dbReference type="Proteomes" id="UP001432027">
    <property type="component" value="Unassembled WGS sequence"/>
</dbReference>
<sequence length="155" mass="17601">RINIDGVLWGVGKWEWDLPAIVYKLFLDVTLTDPSRLTRRLWSSLILLTSSSMCYLNTKCQTPPANVSQIIFEYKRLTKDVDFSHIAERGNTTTIAGVIWTGSAVVISGSGFRRKEVLEVTCYYNEDMVKYDEISVALYCPKTCSRIYNLSAICL</sequence>
<reference evidence="1" key="1">
    <citation type="submission" date="2023-10" db="EMBL/GenBank/DDBJ databases">
        <title>Genome assembly of Pristionchus species.</title>
        <authorList>
            <person name="Yoshida K."/>
            <person name="Sommer R.J."/>
        </authorList>
    </citation>
    <scope>NUCLEOTIDE SEQUENCE</scope>
    <source>
        <strain evidence="1">RS0144</strain>
    </source>
</reference>
<comment type="caution">
    <text evidence="1">The sequence shown here is derived from an EMBL/GenBank/DDBJ whole genome shotgun (WGS) entry which is preliminary data.</text>
</comment>